<name>A0A1W1CQH7_9ZZZZ</name>
<protein>
    <submittedName>
        <fullName evidence="1">Uncharacterized protein</fullName>
    </submittedName>
</protein>
<sequence length="38" mass="4322">MDLAFQSAGLPLIFVSTRDMLKKEYVKSLLSEFLDLSD</sequence>
<dbReference type="AlphaFoldDB" id="A0A1W1CQH7"/>
<organism evidence="1">
    <name type="scientific">hydrothermal vent metagenome</name>
    <dbReference type="NCBI Taxonomy" id="652676"/>
    <lineage>
        <taxon>unclassified sequences</taxon>
        <taxon>metagenomes</taxon>
        <taxon>ecological metagenomes</taxon>
    </lineage>
</organism>
<reference evidence="1" key="1">
    <citation type="submission" date="2016-10" db="EMBL/GenBank/DDBJ databases">
        <authorList>
            <person name="de Groot N.N."/>
        </authorList>
    </citation>
    <scope>NUCLEOTIDE SEQUENCE</scope>
</reference>
<proteinExistence type="predicted"/>
<evidence type="ECO:0000313" key="1">
    <source>
        <dbReference type="EMBL" id="SFV68024.1"/>
    </source>
</evidence>
<accession>A0A1W1CQH7</accession>
<gene>
    <name evidence="1" type="ORF">MNB_SV-13-1334</name>
</gene>
<dbReference type="EMBL" id="FPHM01000118">
    <property type="protein sequence ID" value="SFV68024.1"/>
    <property type="molecule type" value="Genomic_DNA"/>
</dbReference>